<gene>
    <name evidence="1" type="ORF">PXEA_LOCUS6164</name>
</gene>
<dbReference type="GO" id="GO:0017150">
    <property type="term" value="F:tRNA dihydrouridine synthase activity"/>
    <property type="evidence" value="ECO:0007669"/>
    <property type="project" value="TreeGrafter"/>
</dbReference>
<protein>
    <recommendedName>
        <fullName evidence="3">C3H1-type domain-containing protein</fullName>
    </recommendedName>
</protein>
<dbReference type="OrthoDB" id="259935at2759"/>
<evidence type="ECO:0000313" key="2">
    <source>
        <dbReference type="Proteomes" id="UP000784294"/>
    </source>
</evidence>
<evidence type="ECO:0008006" key="3">
    <source>
        <dbReference type="Google" id="ProtNLM"/>
    </source>
</evidence>
<dbReference type="PANTHER" id="PTHR45846:SF1">
    <property type="entry name" value="TRNA-DIHYDROURIDINE(47) SYNTHASE [NAD(P)(+)]-LIKE"/>
    <property type="match status" value="1"/>
</dbReference>
<name>A0A448WIN7_9PLAT</name>
<keyword evidence="2" id="KW-1185">Reference proteome</keyword>
<dbReference type="PANTHER" id="PTHR45846">
    <property type="entry name" value="TRNA-DIHYDROURIDINE(47) SYNTHASE [NAD(P)(+)]-LIKE"/>
    <property type="match status" value="1"/>
</dbReference>
<organism evidence="1 2">
    <name type="scientific">Protopolystoma xenopodis</name>
    <dbReference type="NCBI Taxonomy" id="117903"/>
    <lineage>
        <taxon>Eukaryota</taxon>
        <taxon>Metazoa</taxon>
        <taxon>Spiralia</taxon>
        <taxon>Lophotrochozoa</taxon>
        <taxon>Platyhelminthes</taxon>
        <taxon>Monogenea</taxon>
        <taxon>Polyopisthocotylea</taxon>
        <taxon>Polystomatidea</taxon>
        <taxon>Polystomatidae</taxon>
        <taxon>Protopolystoma</taxon>
    </lineage>
</organism>
<sequence>MFVYAAYPPPVRSEPLVCPYSGQCRYSHDLAAAIQAKQADIPGECPILTSLGRCPAGLLCLWASHGHRNLSNKQSEIPNIKESIADVPTPFSQTDASNYLDKTVQTKLRKRDYDFSRSLVNLKTLGGSQMNSSSDISARENSSACSKINSSPGQLTGWCGSAIDDDLFKLRPTEKRKDIVLFAP</sequence>
<evidence type="ECO:0000313" key="1">
    <source>
        <dbReference type="EMBL" id="VEL12724.1"/>
    </source>
</evidence>
<accession>A0A448WIN7</accession>
<proteinExistence type="predicted"/>
<reference evidence="1" key="1">
    <citation type="submission" date="2018-11" db="EMBL/GenBank/DDBJ databases">
        <authorList>
            <consortium name="Pathogen Informatics"/>
        </authorList>
    </citation>
    <scope>NUCLEOTIDE SEQUENCE</scope>
</reference>
<dbReference type="EMBL" id="CAAALY010015614">
    <property type="protein sequence ID" value="VEL12724.1"/>
    <property type="molecule type" value="Genomic_DNA"/>
</dbReference>
<dbReference type="AlphaFoldDB" id="A0A448WIN7"/>
<dbReference type="Proteomes" id="UP000784294">
    <property type="component" value="Unassembled WGS sequence"/>
</dbReference>
<dbReference type="GO" id="GO:0003723">
    <property type="term" value="F:RNA binding"/>
    <property type="evidence" value="ECO:0007669"/>
    <property type="project" value="TreeGrafter"/>
</dbReference>
<comment type="caution">
    <text evidence="1">The sequence shown here is derived from an EMBL/GenBank/DDBJ whole genome shotgun (WGS) entry which is preliminary data.</text>
</comment>